<gene>
    <name evidence="3" type="ORF">CDV36_001992</name>
</gene>
<evidence type="ECO:0008006" key="5">
    <source>
        <dbReference type="Google" id="ProtNLM"/>
    </source>
</evidence>
<dbReference type="Gene3D" id="3.90.640.10">
    <property type="entry name" value="Actin, Chain A, domain 4"/>
    <property type="match status" value="1"/>
</dbReference>
<accession>A0A3M2SL97</accession>
<feature type="region of interest" description="Disordered" evidence="2">
    <location>
        <begin position="73"/>
        <end position="99"/>
    </location>
</feature>
<feature type="compositionally biased region" description="Basic and acidic residues" evidence="2">
    <location>
        <begin position="83"/>
        <end position="97"/>
    </location>
</feature>
<dbReference type="SUPFAM" id="SSF53067">
    <property type="entry name" value="Actin-like ATPase domain"/>
    <property type="match status" value="2"/>
</dbReference>
<dbReference type="InterPro" id="IPR004000">
    <property type="entry name" value="Actin"/>
</dbReference>
<feature type="region of interest" description="Disordered" evidence="2">
    <location>
        <begin position="1"/>
        <end position="45"/>
    </location>
</feature>
<dbReference type="OrthoDB" id="337660at2759"/>
<dbReference type="EMBL" id="NKUJ01000020">
    <property type="protein sequence ID" value="RMJ18340.1"/>
    <property type="molecule type" value="Genomic_DNA"/>
</dbReference>
<dbReference type="STRING" id="2010991.A0A3M2SL97"/>
<proteinExistence type="inferred from homology"/>
<organism evidence="3 4">
    <name type="scientific">Fusarium kuroshium</name>
    <dbReference type="NCBI Taxonomy" id="2010991"/>
    <lineage>
        <taxon>Eukaryota</taxon>
        <taxon>Fungi</taxon>
        <taxon>Dikarya</taxon>
        <taxon>Ascomycota</taxon>
        <taxon>Pezizomycotina</taxon>
        <taxon>Sordariomycetes</taxon>
        <taxon>Hypocreomycetidae</taxon>
        <taxon>Hypocreales</taxon>
        <taxon>Nectriaceae</taxon>
        <taxon>Fusarium</taxon>
        <taxon>Fusarium solani species complex</taxon>
    </lineage>
</organism>
<evidence type="ECO:0000313" key="4">
    <source>
        <dbReference type="Proteomes" id="UP000277212"/>
    </source>
</evidence>
<reference evidence="3 4" key="1">
    <citation type="submission" date="2017-06" db="EMBL/GenBank/DDBJ databases">
        <title>Comparative genomic analysis of Ambrosia Fusariam Clade fungi.</title>
        <authorList>
            <person name="Stajich J.E."/>
            <person name="Carrillo J."/>
            <person name="Kijimoto T."/>
            <person name="Eskalen A."/>
            <person name="O'Donnell K."/>
            <person name="Kasson M."/>
        </authorList>
    </citation>
    <scope>NUCLEOTIDE SEQUENCE [LARGE SCALE GENOMIC DNA]</scope>
    <source>
        <strain evidence="3">UCR3666</strain>
    </source>
</reference>
<comment type="similarity">
    <text evidence="1">Belongs to the actin family.</text>
</comment>
<feature type="region of interest" description="Disordered" evidence="2">
    <location>
        <begin position="417"/>
        <end position="451"/>
    </location>
</feature>
<keyword evidence="4" id="KW-1185">Reference proteome</keyword>
<sequence length="556" mass="61386">MASGAGPTLAHRSVASIRGGPPQGSGPSTPHTPNRSITSTYGSPSTIRADDEVIVIELGSRHIRVGFAGDASPKATLQCSPEGQRRAGDYRGWEQPRRPPGLEWSKEHEFWRFDLREIDVGLFQDKLERVVQDAFARYLLIDSRPRRLGLVLDSAVPIPLLTAVLDTMFNKFQAPTISLMSSPVMSTVAAGVRSALVINLGWSETVVTSIYEYREVKSTRTIRGGRTLLDSVYEAIQPLLPGEHDDKKQRSITFEECEDIMCRLIWCKSSEFRSSQRQSTQLETVDEQEELEAESEQAGVPTGVAQIPITTSAQPTTIEVPFEKLAEICDDAFFDPSANRATFDDHDLPVHLLIYRHLLQLPMDVRAICMSRIMFTGGCSNILGLKQRIIDDLSAIVDKRGWEPVFGKVVDQRRNTVRLNRQSSSSSPSDGSSSPSQSGEEVEKPVKTAADTKLEWDPIGAKVARQRETAPQMKGQIRVLHSLGPWIGGSLLCQLKVPSIAIIDREIWLQQGVHGASRPTEVDLKAQQRQSMQAGGYSRGAGGHHGNWTLGTWGFL</sequence>
<feature type="compositionally biased region" description="Basic and acidic residues" evidence="2">
    <location>
        <begin position="441"/>
        <end position="451"/>
    </location>
</feature>
<dbReference type="SMART" id="SM00268">
    <property type="entry name" value="ACTIN"/>
    <property type="match status" value="1"/>
</dbReference>
<dbReference type="PANTHER" id="PTHR11937">
    <property type="entry name" value="ACTIN"/>
    <property type="match status" value="1"/>
</dbReference>
<comment type="caution">
    <text evidence="3">The sequence shown here is derived from an EMBL/GenBank/DDBJ whole genome shotgun (WGS) entry which is preliminary data.</text>
</comment>
<feature type="compositionally biased region" description="Low complexity" evidence="2">
    <location>
        <begin position="422"/>
        <end position="439"/>
    </location>
</feature>
<dbReference type="Pfam" id="PF00022">
    <property type="entry name" value="Actin"/>
    <property type="match status" value="1"/>
</dbReference>
<evidence type="ECO:0000313" key="3">
    <source>
        <dbReference type="EMBL" id="RMJ18340.1"/>
    </source>
</evidence>
<feature type="compositionally biased region" description="Polar residues" evidence="2">
    <location>
        <begin position="34"/>
        <end position="45"/>
    </location>
</feature>
<name>A0A3M2SL97_9HYPO</name>
<dbReference type="AlphaFoldDB" id="A0A3M2SL97"/>
<dbReference type="InterPro" id="IPR043129">
    <property type="entry name" value="ATPase_NBD"/>
</dbReference>
<dbReference type="Proteomes" id="UP000277212">
    <property type="component" value="Unassembled WGS sequence"/>
</dbReference>
<protein>
    <recommendedName>
        <fullName evidence="5">Actin-related protein 10</fullName>
    </recommendedName>
</protein>
<evidence type="ECO:0000256" key="2">
    <source>
        <dbReference type="SAM" id="MobiDB-lite"/>
    </source>
</evidence>
<evidence type="ECO:0000256" key="1">
    <source>
        <dbReference type="RuleBase" id="RU000487"/>
    </source>
</evidence>
<dbReference type="Gene3D" id="3.30.420.40">
    <property type="match status" value="2"/>
</dbReference>